<feature type="transmembrane region" description="Helical" evidence="2">
    <location>
        <begin position="103"/>
        <end position="124"/>
    </location>
</feature>
<accession>A0ABP6H2V2</accession>
<dbReference type="Pfam" id="PF10935">
    <property type="entry name" value="DUF2637"/>
    <property type="match status" value="1"/>
</dbReference>
<feature type="transmembrane region" description="Helical" evidence="2">
    <location>
        <begin position="78"/>
        <end position="97"/>
    </location>
</feature>
<reference evidence="4" key="1">
    <citation type="journal article" date="2019" name="Int. J. Syst. Evol. Microbiol.">
        <title>The Global Catalogue of Microorganisms (GCM) 10K type strain sequencing project: providing services to taxonomists for standard genome sequencing and annotation.</title>
        <authorList>
            <consortium name="The Broad Institute Genomics Platform"/>
            <consortium name="The Broad Institute Genome Sequencing Center for Infectious Disease"/>
            <person name="Wu L."/>
            <person name="Ma J."/>
        </authorList>
    </citation>
    <scope>NUCLEOTIDE SEQUENCE [LARGE SCALE GENOMIC DNA]</scope>
    <source>
        <strain evidence="4">JCM 8201</strain>
    </source>
</reference>
<keyword evidence="4" id="KW-1185">Reference proteome</keyword>
<gene>
    <name evidence="3" type="ORF">GCM10010439_62110</name>
</gene>
<keyword evidence="2" id="KW-1133">Transmembrane helix</keyword>
<proteinExistence type="predicted"/>
<sequence length="267" mass="27738">MINADRLIRTLTAGTVIALGAAAAVVSYSHALDVATENGQHGWTATLTPLTIDGLVLVAGLVLLDAARRGQKAKTMPLAYVTLGLGIAATLAVNVLYGIEHGPIGAVVAGWPAVALVLSTELLMGMIRRGQRRASSEADNADEAALPDGDGKTDVPAVVADEAPDNEPVPAAVVARAEGDNVKETPLVVADNENDGKVPVPRRNRPTPPARRVRVAVTPEHVEQAKELVGERPGITGAQLGRQLGLSERQGQRILADLRAALVEVAS</sequence>
<comment type="caution">
    <text evidence="3">The sequence shown here is derived from an EMBL/GenBank/DDBJ whole genome shotgun (WGS) entry which is preliminary data.</text>
</comment>
<evidence type="ECO:0008006" key="5">
    <source>
        <dbReference type="Google" id="ProtNLM"/>
    </source>
</evidence>
<evidence type="ECO:0000256" key="1">
    <source>
        <dbReference type="SAM" id="MobiDB-lite"/>
    </source>
</evidence>
<dbReference type="InterPro" id="IPR021235">
    <property type="entry name" value="DUF2637"/>
</dbReference>
<keyword evidence="2" id="KW-0812">Transmembrane</keyword>
<evidence type="ECO:0000313" key="4">
    <source>
        <dbReference type="Proteomes" id="UP001501842"/>
    </source>
</evidence>
<feature type="region of interest" description="Disordered" evidence="1">
    <location>
        <begin position="131"/>
        <end position="154"/>
    </location>
</feature>
<organism evidence="3 4">
    <name type="scientific">Actinocorallia aurantiaca</name>
    <dbReference type="NCBI Taxonomy" id="46204"/>
    <lineage>
        <taxon>Bacteria</taxon>
        <taxon>Bacillati</taxon>
        <taxon>Actinomycetota</taxon>
        <taxon>Actinomycetes</taxon>
        <taxon>Streptosporangiales</taxon>
        <taxon>Thermomonosporaceae</taxon>
        <taxon>Actinocorallia</taxon>
    </lineage>
</organism>
<dbReference type="Proteomes" id="UP001501842">
    <property type="component" value="Unassembled WGS sequence"/>
</dbReference>
<name>A0ABP6H2V2_9ACTN</name>
<dbReference type="RefSeq" id="WP_344455836.1">
    <property type="nucleotide sequence ID" value="NZ_BAAATZ010000030.1"/>
</dbReference>
<dbReference type="EMBL" id="BAAATZ010000030">
    <property type="protein sequence ID" value="GAA2735981.1"/>
    <property type="molecule type" value="Genomic_DNA"/>
</dbReference>
<keyword evidence="2" id="KW-0472">Membrane</keyword>
<protein>
    <recommendedName>
        <fullName evidence="5">DUF2637 domain-containing protein</fullName>
    </recommendedName>
</protein>
<evidence type="ECO:0000313" key="3">
    <source>
        <dbReference type="EMBL" id="GAA2735981.1"/>
    </source>
</evidence>
<feature type="transmembrane region" description="Helical" evidence="2">
    <location>
        <begin position="47"/>
        <end position="66"/>
    </location>
</feature>
<evidence type="ECO:0000256" key="2">
    <source>
        <dbReference type="SAM" id="Phobius"/>
    </source>
</evidence>